<dbReference type="EMBL" id="KZ824831">
    <property type="protein sequence ID" value="RAH78148.1"/>
    <property type="molecule type" value="Genomic_DNA"/>
</dbReference>
<dbReference type="AlphaFoldDB" id="A0A8T8WQN3"/>
<reference evidence="2 3" key="1">
    <citation type="submission" date="2018-02" db="EMBL/GenBank/DDBJ databases">
        <title>The genomes of Aspergillus section Nigri reveals drivers in fungal speciation.</title>
        <authorList>
            <consortium name="DOE Joint Genome Institute"/>
            <person name="Vesth T.C."/>
            <person name="Nybo J."/>
            <person name="Theobald S."/>
            <person name="Brandl J."/>
            <person name="Frisvad J.C."/>
            <person name="Nielsen K.F."/>
            <person name="Lyhne E.K."/>
            <person name="Kogle M.E."/>
            <person name="Kuo A."/>
            <person name="Riley R."/>
            <person name="Clum A."/>
            <person name="Nolan M."/>
            <person name="Lipzen A."/>
            <person name="Salamov A."/>
            <person name="Henrissat B."/>
            <person name="Wiebenga A."/>
            <person name="De vries R.P."/>
            <person name="Grigoriev I.V."/>
            <person name="Mortensen U.H."/>
            <person name="Andersen M.R."/>
            <person name="Baker S.E."/>
        </authorList>
    </citation>
    <scope>NUCLEOTIDE SEQUENCE [LARGE SCALE GENOMIC DNA]</scope>
    <source>
        <strain evidence="2 3">CBS 114.51</strain>
    </source>
</reference>
<evidence type="ECO:0000256" key="1">
    <source>
        <dbReference type="SAM" id="MobiDB-lite"/>
    </source>
</evidence>
<sequence length="147" mass="17054">MRRMKDRREEERERDERGMREGNGSISRREGREGGKMWKPPPPSHVQYFHFSTTHSLTYHYPLTEAQILRSSAIIPKSNWAGPPNVSRILADRRNSQAIISHGERKDALYSGPTNRDESTIVKTASMLGRRQRTGTRCSNYRMMCFT</sequence>
<evidence type="ECO:0000313" key="3">
    <source>
        <dbReference type="Proteomes" id="UP000249497"/>
    </source>
</evidence>
<evidence type="ECO:0000313" key="2">
    <source>
        <dbReference type="EMBL" id="RAH78148.1"/>
    </source>
</evidence>
<protein>
    <submittedName>
        <fullName evidence="2">Uncharacterized protein</fullName>
    </submittedName>
</protein>
<name>A0A8T8WQN3_ASPJA</name>
<gene>
    <name evidence="2" type="ORF">BO86DRAFT_197909</name>
</gene>
<feature type="region of interest" description="Disordered" evidence="1">
    <location>
        <begin position="1"/>
        <end position="42"/>
    </location>
</feature>
<proteinExistence type="predicted"/>
<feature type="compositionally biased region" description="Basic and acidic residues" evidence="1">
    <location>
        <begin position="1"/>
        <end position="20"/>
    </location>
</feature>
<dbReference type="Proteomes" id="UP000249497">
    <property type="component" value="Unassembled WGS sequence"/>
</dbReference>
<accession>A0A8T8WQN3</accession>
<keyword evidence="3" id="KW-1185">Reference proteome</keyword>
<dbReference type="RefSeq" id="XP_025524042.1">
    <property type="nucleotide sequence ID" value="XM_025666727.1"/>
</dbReference>
<dbReference type="GeneID" id="37170419"/>
<feature type="compositionally biased region" description="Basic and acidic residues" evidence="1">
    <location>
        <begin position="27"/>
        <end position="36"/>
    </location>
</feature>
<organism evidence="2 3">
    <name type="scientific">Aspergillus japonicus CBS 114.51</name>
    <dbReference type="NCBI Taxonomy" id="1448312"/>
    <lineage>
        <taxon>Eukaryota</taxon>
        <taxon>Fungi</taxon>
        <taxon>Dikarya</taxon>
        <taxon>Ascomycota</taxon>
        <taxon>Pezizomycotina</taxon>
        <taxon>Eurotiomycetes</taxon>
        <taxon>Eurotiomycetidae</taxon>
        <taxon>Eurotiales</taxon>
        <taxon>Aspergillaceae</taxon>
        <taxon>Aspergillus</taxon>
        <taxon>Aspergillus subgen. Circumdati</taxon>
    </lineage>
</organism>